<dbReference type="SMART" id="SM00028">
    <property type="entry name" value="TPR"/>
    <property type="match status" value="4"/>
</dbReference>
<dbReference type="AlphaFoldDB" id="A0A8B9JV49"/>
<dbReference type="OrthoDB" id="6355951at2759"/>
<dbReference type="PANTHER" id="PTHR15254">
    <property type="entry name" value="FANCONI ANEMIA GROUP G PROTEIN FAMILY MEMBER"/>
    <property type="match status" value="1"/>
</dbReference>
<dbReference type="OMA" id="CCLAWRA"/>
<proteinExistence type="predicted"/>
<dbReference type="Proteomes" id="UP000694621">
    <property type="component" value="Unplaced"/>
</dbReference>
<dbReference type="PANTHER" id="PTHR15254:SF2">
    <property type="entry name" value="FANCONI ANEMIA GROUP G PROTEIN"/>
    <property type="match status" value="1"/>
</dbReference>
<dbReference type="GO" id="GO:0043240">
    <property type="term" value="C:Fanconi anaemia nuclear complex"/>
    <property type="evidence" value="ECO:0007669"/>
    <property type="project" value="InterPro"/>
</dbReference>
<name>A0A8B9JV49_ASTMX</name>
<evidence type="ECO:0000313" key="1">
    <source>
        <dbReference type="Ensembl" id="ENSAMXP00005027307.1"/>
    </source>
</evidence>
<evidence type="ECO:0000313" key="2">
    <source>
        <dbReference type="Proteomes" id="UP000694621"/>
    </source>
</evidence>
<dbReference type="SUPFAM" id="SSF48452">
    <property type="entry name" value="TPR-like"/>
    <property type="match status" value="1"/>
</dbReference>
<sequence>MVDMPVTASLFNSWAEENNNIIRKWKEYEKCHQPQRDTVKQCYTELIKLQQKIQGLPATAELLKLDLTVSYNTLLFSLSHSKPEEIRRSVTDSLIRVLEVFEAEVPSTDPVTLWQVVSKNVGGAEYQAWIHPLLLIQWVICLSECQFEEILHLLQQIKPQNKITSSGDLLAEIRNLTFSIQEDASLLVAIAAKDLKDLLHICTFISKGVELMNKENYTESLLAFQEAATLSSPRTLLAHVHTLTGLSFTKLGRLQSALHCNRKALEVDFSCQRALYQSSLVYKQLGNSQAEIEALNLLHSAALLNNEKDPSNTPAPLISPEMLLGKEQMAFISQKPSPVSILHTLAHRCVLNDRNSEGAEYYLDLLASLQPGSRQHIPTSNDPPFPRIPVIYLEAAFAMLKARRSWDTLAICDEVITETLDLIPERMQLHPPISQQQQSVGHIDLSLESETVEEKLDCVLWCGAAYFLQGHAHLQLKDTKEALVTFTRAINQLVKVFIKEKFSTVNSAAESGDFYSKVATLDALKGRTLAGRGVCFVERGQLKEALRDFQLSCQASPGCRNTEMWLVEILWRLNRKEEAAALWKHNQESTDSSTLVDMPLHLQTREEDLTHIDHSSLNKNMEEFIQSCSVKTDNNR</sequence>
<dbReference type="GO" id="GO:0036297">
    <property type="term" value="P:interstrand cross-link repair"/>
    <property type="evidence" value="ECO:0007669"/>
    <property type="project" value="InterPro"/>
</dbReference>
<protein>
    <submittedName>
        <fullName evidence="1">FA complementation group G</fullName>
    </submittedName>
</protein>
<gene>
    <name evidence="1" type="primary">fancg</name>
</gene>
<organism evidence="1 2">
    <name type="scientific">Astyanax mexicanus</name>
    <name type="common">Blind cave fish</name>
    <name type="synonym">Astyanax fasciatus mexicanus</name>
    <dbReference type="NCBI Taxonomy" id="7994"/>
    <lineage>
        <taxon>Eukaryota</taxon>
        <taxon>Metazoa</taxon>
        <taxon>Chordata</taxon>
        <taxon>Craniata</taxon>
        <taxon>Vertebrata</taxon>
        <taxon>Euteleostomi</taxon>
        <taxon>Actinopterygii</taxon>
        <taxon>Neopterygii</taxon>
        <taxon>Teleostei</taxon>
        <taxon>Ostariophysi</taxon>
        <taxon>Characiformes</taxon>
        <taxon>Characoidei</taxon>
        <taxon>Acestrorhamphidae</taxon>
        <taxon>Acestrorhamphinae</taxon>
        <taxon>Astyanax</taxon>
    </lineage>
</organism>
<dbReference type="Pfam" id="PF13181">
    <property type="entry name" value="TPR_8"/>
    <property type="match status" value="1"/>
</dbReference>
<dbReference type="Ensembl" id="ENSAMXT00005030028.1">
    <property type="protein sequence ID" value="ENSAMXP00005027307.1"/>
    <property type="gene ID" value="ENSAMXG00005013713.1"/>
</dbReference>
<accession>A0A8B9JV49</accession>
<reference evidence="1" key="1">
    <citation type="submission" date="2025-08" db="UniProtKB">
        <authorList>
            <consortium name="Ensembl"/>
        </authorList>
    </citation>
    <scope>IDENTIFICATION</scope>
</reference>
<dbReference type="InterPro" id="IPR039684">
    <property type="entry name" value="FANCG"/>
</dbReference>
<dbReference type="InterPro" id="IPR011990">
    <property type="entry name" value="TPR-like_helical_dom_sf"/>
</dbReference>
<dbReference type="InterPro" id="IPR019734">
    <property type="entry name" value="TPR_rpt"/>
</dbReference>
<dbReference type="Gene3D" id="1.25.40.10">
    <property type="entry name" value="Tetratricopeptide repeat domain"/>
    <property type="match status" value="2"/>
</dbReference>